<evidence type="ECO:0000313" key="3">
    <source>
        <dbReference type="Proteomes" id="UP000007755"/>
    </source>
</evidence>
<dbReference type="eggNOG" id="ENOG502RZ64">
    <property type="taxonomic scope" value="Eukaryota"/>
</dbReference>
<dbReference type="AlphaFoldDB" id="F4WEP1"/>
<dbReference type="KEGG" id="aec:105144299"/>
<dbReference type="Proteomes" id="UP000007755">
    <property type="component" value="Unassembled WGS sequence"/>
</dbReference>
<dbReference type="STRING" id="103372.F4WEP1"/>
<name>F4WEP1_ACREC</name>
<dbReference type="PANTHER" id="PTHR35841">
    <property type="entry name" value="PHOSPHONATES-BINDING PERIPLASMIC PROTEIN"/>
    <property type="match status" value="1"/>
</dbReference>
<feature type="compositionally biased region" description="Low complexity" evidence="1">
    <location>
        <begin position="291"/>
        <end position="307"/>
    </location>
</feature>
<evidence type="ECO:0000313" key="2">
    <source>
        <dbReference type="EMBL" id="EGI67404.1"/>
    </source>
</evidence>
<feature type="compositionally biased region" description="Low complexity" evidence="1">
    <location>
        <begin position="48"/>
        <end position="63"/>
    </location>
</feature>
<accession>F4WEP1</accession>
<sequence>MSEKKTESQEFDEKLRKDLEKQNIKKKEQFKKLMEDTKKKLTEKPKTETSQSIKTTSKISTSNKPKDPKVTDTCQISKTMSELSISSKSNISKAIEEEFQMSKTFTFMQPETSKVCQIPNITSKIYTSKSKTDRKFPEVCEMPKIASETYTSDQSKCRKIPEMHEITSKESTKLEASEILKAKMFQMPKTTSEGSIEFETPEIPKTAKMFQMPEMPKTTSEGSIEIKAPEIPETAKICQTPKTTSEESTKLETPEIPQVEKVCLMPKTVDEVDEESTRITSETFENPNVAETSESSQEVQTTSESSTFNKTEEIEMSKECATCNTEIDEIHGNTESCLKCSSTPAIPITSDEMEKKLSTHNKPKSIDDESITIDDEPTSIASILVDDCKLDEKEKDDLQNFIKLEESQFKENLEEESTKSADDTGKTVMIPVIEKVELAQDMINARKFWPPMSAPNFEEHHLVLATHHLVPSLPIGFFEMFAEMIEVVTKKPVVLLYECRNNRPIATEIADIVILPAAKTWKDGVLLPASFVFDHRLNKDKSASTYADVIVAKDRAPHIQNIMDLRGYRCAVPNERHQFSAAGLLFNYLRSKGENMIFFGNILDASTQLEVLEMVASKQAEVGILESMAIKCNKYNVPGVDSLHILTSLGPLPPYRIMIKNTLVDELAEKLTAYLLNIDKYEEWLERLLPYGVIGFAKNSMDYYNLVDKKCVDTKVPYY</sequence>
<feature type="compositionally biased region" description="Basic and acidic residues" evidence="1">
    <location>
        <begin position="1"/>
        <end position="47"/>
    </location>
</feature>
<gene>
    <name evidence="2" type="ORF">G5I_04048</name>
</gene>
<dbReference type="EMBL" id="GL888103">
    <property type="protein sequence ID" value="EGI67404.1"/>
    <property type="molecule type" value="Genomic_DNA"/>
</dbReference>
<dbReference type="PANTHER" id="PTHR35841:SF1">
    <property type="entry name" value="PHOSPHONATES-BINDING PERIPLASMIC PROTEIN"/>
    <property type="match status" value="1"/>
</dbReference>
<dbReference type="SUPFAM" id="SSF53850">
    <property type="entry name" value="Periplasmic binding protein-like II"/>
    <property type="match status" value="1"/>
</dbReference>
<dbReference type="OrthoDB" id="5310573at2759"/>
<feature type="compositionally biased region" description="Polar residues" evidence="1">
    <location>
        <begin position="278"/>
        <end position="290"/>
    </location>
</feature>
<reference evidence="2" key="1">
    <citation type="submission" date="2011-02" db="EMBL/GenBank/DDBJ databases">
        <title>The genome of the leaf-cutting ant Acromyrmex echinatior suggests key adaptations to social evolution and fungus farming.</title>
        <authorList>
            <person name="Nygaard S."/>
            <person name="Zhang G."/>
        </authorList>
    </citation>
    <scope>NUCLEOTIDE SEQUENCE</scope>
</reference>
<evidence type="ECO:0000256" key="1">
    <source>
        <dbReference type="SAM" id="MobiDB-lite"/>
    </source>
</evidence>
<feature type="region of interest" description="Disordered" evidence="1">
    <location>
        <begin position="272"/>
        <end position="310"/>
    </location>
</feature>
<dbReference type="Pfam" id="PF12974">
    <property type="entry name" value="Phosphonate-bd"/>
    <property type="match status" value="1"/>
</dbReference>
<feature type="region of interest" description="Disordered" evidence="1">
    <location>
        <begin position="1"/>
        <end position="72"/>
    </location>
</feature>
<organism evidence="3">
    <name type="scientific">Acromyrmex echinatior</name>
    <name type="common">Panamanian leafcutter ant</name>
    <name type="synonym">Acromyrmex octospinosus echinatior</name>
    <dbReference type="NCBI Taxonomy" id="103372"/>
    <lineage>
        <taxon>Eukaryota</taxon>
        <taxon>Metazoa</taxon>
        <taxon>Ecdysozoa</taxon>
        <taxon>Arthropoda</taxon>
        <taxon>Hexapoda</taxon>
        <taxon>Insecta</taxon>
        <taxon>Pterygota</taxon>
        <taxon>Neoptera</taxon>
        <taxon>Endopterygota</taxon>
        <taxon>Hymenoptera</taxon>
        <taxon>Apocrita</taxon>
        <taxon>Aculeata</taxon>
        <taxon>Formicoidea</taxon>
        <taxon>Formicidae</taxon>
        <taxon>Myrmicinae</taxon>
        <taxon>Acromyrmex</taxon>
    </lineage>
</organism>
<keyword evidence="3" id="KW-1185">Reference proteome</keyword>
<proteinExistence type="predicted"/>
<dbReference type="InParanoid" id="F4WEP1"/>
<protein>
    <submittedName>
        <fullName evidence="2">Uncharacterized protein</fullName>
    </submittedName>
</protein>